<reference evidence="3" key="1">
    <citation type="journal article" date="2019" name="Int. J. Syst. Evol. Microbiol.">
        <title>The Global Catalogue of Microorganisms (GCM) 10K type strain sequencing project: providing services to taxonomists for standard genome sequencing and annotation.</title>
        <authorList>
            <consortium name="The Broad Institute Genomics Platform"/>
            <consortium name="The Broad Institute Genome Sequencing Center for Infectious Disease"/>
            <person name="Wu L."/>
            <person name="Ma J."/>
        </authorList>
    </citation>
    <scope>NUCLEOTIDE SEQUENCE [LARGE SCALE GENOMIC DNA]</scope>
    <source>
        <strain evidence="3">JCM 3296</strain>
    </source>
</reference>
<keyword evidence="1" id="KW-0732">Signal</keyword>
<accession>A0ABQ2ULS0</accession>
<evidence type="ECO:0000313" key="2">
    <source>
        <dbReference type="EMBL" id="GGU43827.1"/>
    </source>
</evidence>
<dbReference type="Proteomes" id="UP000649573">
    <property type="component" value="Unassembled WGS sequence"/>
</dbReference>
<gene>
    <name evidence="2" type="ORF">GCM10010178_40490</name>
</gene>
<evidence type="ECO:0000256" key="1">
    <source>
        <dbReference type="SAM" id="SignalP"/>
    </source>
</evidence>
<feature type="signal peptide" evidence="1">
    <location>
        <begin position="1"/>
        <end position="24"/>
    </location>
</feature>
<comment type="caution">
    <text evidence="2">The sequence shown here is derived from an EMBL/GenBank/DDBJ whole genome shotgun (WGS) entry which is preliminary data.</text>
</comment>
<dbReference type="EMBL" id="BMRE01000016">
    <property type="protein sequence ID" value="GGU43827.1"/>
    <property type="molecule type" value="Genomic_DNA"/>
</dbReference>
<organism evidence="2 3">
    <name type="scientific">Lentzea flava</name>
    <dbReference type="NCBI Taxonomy" id="103732"/>
    <lineage>
        <taxon>Bacteria</taxon>
        <taxon>Bacillati</taxon>
        <taxon>Actinomycetota</taxon>
        <taxon>Actinomycetes</taxon>
        <taxon>Pseudonocardiales</taxon>
        <taxon>Pseudonocardiaceae</taxon>
        <taxon>Lentzea</taxon>
    </lineage>
</organism>
<dbReference type="RefSeq" id="WP_189255249.1">
    <property type="nucleotide sequence ID" value="NZ_BMRE01000016.1"/>
</dbReference>
<proteinExistence type="predicted"/>
<evidence type="ECO:0000313" key="3">
    <source>
        <dbReference type="Proteomes" id="UP000649573"/>
    </source>
</evidence>
<name>A0ABQ2ULS0_9PSEU</name>
<keyword evidence="3" id="KW-1185">Reference proteome</keyword>
<sequence>MRKASALGALIFATAVVTASPANASPLVSVGDVHVGDVTVAPQVVIGDVDVFEDVLEHVNIAALWGQASSLVTEGPGRSR</sequence>
<feature type="chain" id="PRO_5046416490" evidence="1">
    <location>
        <begin position="25"/>
        <end position="80"/>
    </location>
</feature>
<protein>
    <submittedName>
        <fullName evidence="2">Uncharacterized protein</fullName>
    </submittedName>
</protein>